<evidence type="ECO:0000313" key="2">
    <source>
        <dbReference type="Proteomes" id="UP000199187"/>
    </source>
</evidence>
<dbReference type="OrthoDB" id="6548977at2"/>
<dbReference type="Proteomes" id="UP000199187">
    <property type="component" value="Unassembled WGS sequence"/>
</dbReference>
<organism evidence="1 2">
    <name type="scientific">Kosakonia arachidis</name>
    <dbReference type="NCBI Taxonomy" id="551989"/>
    <lineage>
        <taxon>Bacteria</taxon>
        <taxon>Pseudomonadati</taxon>
        <taxon>Pseudomonadota</taxon>
        <taxon>Gammaproteobacteria</taxon>
        <taxon>Enterobacterales</taxon>
        <taxon>Enterobacteriaceae</taxon>
        <taxon>Kosakonia</taxon>
    </lineage>
</organism>
<dbReference type="AlphaFoldDB" id="A0A1I7EA02"/>
<proteinExistence type="predicted"/>
<name>A0A1I7EA02_9ENTR</name>
<dbReference type="RefSeq" id="WP_090127004.1">
    <property type="nucleotide sequence ID" value="NZ_CP045299.1"/>
</dbReference>
<gene>
    <name evidence="1" type="ORF">SAMN05192562_11356</name>
</gene>
<dbReference type="EMBL" id="FPAU01000013">
    <property type="protein sequence ID" value="SFU20796.1"/>
    <property type="molecule type" value="Genomic_DNA"/>
</dbReference>
<protein>
    <submittedName>
        <fullName evidence="1">Uncharacterized protein</fullName>
    </submittedName>
</protein>
<keyword evidence="2" id="KW-1185">Reference proteome</keyword>
<sequence length="154" mass="16912">MQKLTRITLSSGEMAIYLDGWYLISTEPGDRADGLDDIITGLLSIPGMTLQDIDAPCPAHEDWCWNDVADGVFAARQPDAGECTVAAFTDRLSRYPADALCCGTFWLREDFLALDASLTDEQIRLAMKVAQKNHDAAIGLNWDVLQMAIDSVKS</sequence>
<evidence type="ECO:0000313" key="1">
    <source>
        <dbReference type="EMBL" id="SFU20796.1"/>
    </source>
</evidence>
<reference evidence="2" key="1">
    <citation type="submission" date="2016-10" db="EMBL/GenBank/DDBJ databases">
        <authorList>
            <person name="Varghese N."/>
            <person name="Submissions S."/>
        </authorList>
    </citation>
    <scope>NUCLEOTIDE SEQUENCE [LARGE SCALE GENOMIC DNA]</scope>
    <source>
        <strain evidence="2">Ah-143</strain>
    </source>
</reference>
<accession>A0A1I7EA02</accession>